<dbReference type="EMBL" id="CP139487">
    <property type="protein sequence ID" value="WPU63866.1"/>
    <property type="molecule type" value="Genomic_DNA"/>
</dbReference>
<dbReference type="AlphaFoldDB" id="A0AAX4HKU7"/>
<proteinExistence type="inferred from homology"/>
<evidence type="ECO:0000313" key="5">
    <source>
        <dbReference type="Proteomes" id="UP001324634"/>
    </source>
</evidence>
<dbReference type="KEGG" id="psti:SOO65_14315"/>
<organism evidence="4 5">
    <name type="scientific">Peredibacter starrii</name>
    <dbReference type="NCBI Taxonomy" id="28202"/>
    <lineage>
        <taxon>Bacteria</taxon>
        <taxon>Pseudomonadati</taxon>
        <taxon>Bdellovibrionota</taxon>
        <taxon>Bacteriovoracia</taxon>
        <taxon>Bacteriovoracales</taxon>
        <taxon>Bacteriovoracaceae</taxon>
        <taxon>Peredibacter</taxon>
    </lineage>
</organism>
<evidence type="ECO:0000259" key="3">
    <source>
        <dbReference type="Pfam" id="PF01593"/>
    </source>
</evidence>
<evidence type="ECO:0000313" key="4">
    <source>
        <dbReference type="EMBL" id="WPU63866.1"/>
    </source>
</evidence>
<evidence type="ECO:0000256" key="2">
    <source>
        <dbReference type="SAM" id="SignalP"/>
    </source>
</evidence>
<feature type="signal peptide" evidence="2">
    <location>
        <begin position="1"/>
        <end position="25"/>
    </location>
</feature>
<dbReference type="GO" id="GO:0016491">
    <property type="term" value="F:oxidoreductase activity"/>
    <property type="evidence" value="ECO:0007669"/>
    <property type="project" value="InterPro"/>
</dbReference>
<dbReference type="RefSeq" id="WP_321391407.1">
    <property type="nucleotide sequence ID" value="NZ_CP139487.1"/>
</dbReference>
<name>A0AAX4HKU7_9BACT</name>
<comment type="similarity">
    <text evidence="1">Belongs to the flavin monoamine oxidase family.</text>
</comment>
<dbReference type="PANTHER" id="PTHR43563">
    <property type="entry name" value="AMINE OXIDASE"/>
    <property type="match status" value="1"/>
</dbReference>
<dbReference type="InterPro" id="IPR050703">
    <property type="entry name" value="Flavin_MAO"/>
</dbReference>
<protein>
    <submittedName>
        <fullName evidence="4">FAD-dependent oxidoreductase</fullName>
    </submittedName>
</protein>
<dbReference type="SUPFAM" id="SSF51905">
    <property type="entry name" value="FAD/NAD(P)-binding domain"/>
    <property type="match status" value="1"/>
</dbReference>
<accession>A0AAX4HKU7</accession>
<keyword evidence="2" id="KW-0732">Signal</keyword>
<feature type="chain" id="PRO_5043724528" evidence="2">
    <location>
        <begin position="26"/>
        <end position="548"/>
    </location>
</feature>
<dbReference type="InterPro" id="IPR036188">
    <property type="entry name" value="FAD/NAD-bd_sf"/>
</dbReference>
<feature type="domain" description="Amine oxidase" evidence="3">
    <location>
        <begin position="99"/>
        <end position="382"/>
    </location>
</feature>
<gene>
    <name evidence="4" type="ORF">SOO65_14315</name>
</gene>
<dbReference type="PANTHER" id="PTHR43563:SF1">
    <property type="entry name" value="AMINE OXIDASE [FLAVIN-CONTAINING] B"/>
    <property type="match status" value="1"/>
</dbReference>
<evidence type="ECO:0000256" key="1">
    <source>
        <dbReference type="ARBA" id="ARBA00005995"/>
    </source>
</evidence>
<keyword evidence="5" id="KW-1185">Reference proteome</keyword>
<reference evidence="4 5" key="1">
    <citation type="submission" date="2023-11" db="EMBL/GenBank/DDBJ databases">
        <title>Peredibacter starrii A3.12.</title>
        <authorList>
            <person name="Mitchell R.J."/>
        </authorList>
    </citation>
    <scope>NUCLEOTIDE SEQUENCE [LARGE SCALE GENOMIC DNA]</scope>
    <source>
        <strain evidence="4 5">A3.12</strain>
    </source>
</reference>
<dbReference type="InterPro" id="IPR002937">
    <property type="entry name" value="Amino_oxidase"/>
</dbReference>
<dbReference type="Pfam" id="PF01593">
    <property type="entry name" value="Amino_oxidase"/>
    <property type="match status" value="1"/>
</dbReference>
<sequence length="548" mass="61049">MNRREFFLSSLAATSLMMLPPWARAGEKSLMGTFGMDATLQDLAPLQRVPNFAGSTEIEGDLFDEAHEVFWAKDSYISKKGGIPAVSAQFDVVIIGGGISGLAAAYYLAGKKILIIDGHTRFGGNAKTQLFGRNNYVSQGAAYITMPEQGDEIDTFLNSLKIKNLFRKVEHEAEAVNMNGRFINGFWDGATDPARADEFRFAHKKFMDVYENNYPELPIWDPSAAGRNRFNALDGIPFTKWIEAELGNVHPHIMEYISMYCWSSFGASPEEISAAQGLNFLSCDLAGTLVLPGGNGIIADAVFQNLTKRNNVTFLNHAFAVDVRSEGGKAVVCFKNGMNQLQTVSAKQCIVTAPKMVSKKIVNGMDPMQEKAMNSMHYRAYLVGNIFLKKKIPSIGYDIFTMNGQVPTSEYQDSMKRVFADVVFSDWAVKDMTDKSVLTLYMPLPYEMAQQFLFNPDLYNKYLERVKTRIAPMLPGMGLTWNDVAGMRLVRYGHALPVAHINGVRNGMFETAHRSIDNCIHFSNQDNWGNPCFETSFGSTLGVLRRIM</sequence>
<dbReference type="Gene3D" id="3.50.50.60">
    <property type="entry name" value="FAD/NAD(P)-binding domain"/>
    <property type="match status" value="1"/>
</dbReference>
<dbReference type="Proteomes" id="UP001324634">
    <property type="component" value="Chromosome"/>
</dbReference>